<reference evidence="1" key="1">
    <citation type="submission" date="2017-09" db="EMBL/GenBank/DDBJ databases">
        <title>Your Publication.</title>
        <authorList>
            <person name="Keepers K.G."/>
            <person name="Pogoda C.S."/>
            <person name="Hamsher S.E."/>
            <person name="Stepanek J.G."/>
            <person name="Kane N.C."/>
            <person name="Kociolek J.P."/>
        </authorList>
    </citation>
    <scope>NUCLEOTIDE SEQUENCE</scope>
</reference>
<keyword evidence="1" id="KW-0496">Mitochondrion</keyword>
<protein>
    <recommendedName>
        <fullName evidence="2">Reverse transcriptase domain-containing protein</fullName>
    </recommendedName>
</protein>
<proteinExistence type="predicted"/>
<organism evidence="1">
    <name type="scientific">Halamphora calidilacuna</name>
    <dbReference type="NCBI Taxonomy" id="2133758"/>
    <lineage>
        <taxon>Eukaryota</taxon>
        <taxon>Sar</taxon>
        <taxon>Stramenopiles</taxon>
        <taxon>Ochrophyta</taxon>
        <taxon>Bacillariophyta</taxon>
        <taxon>Bacillariophyceae</taxon>
        <taxon>Bacillariophycidae</taxon>
        <taxon>Naviculales</taxon>
        <taxon>Amphipleuraceae</taxon>
        <taxon>Halamphora</taxon>
    </lineage>
</organism>
<gene>
    <name evidence="1" type="primary">AI2</name>
</gene>
<name>A0A2R4A3L3_9STRA</name>
<dbReference type="EMBL" id="MF997424">
    <property type="protein sequence ID" value="AVR57665.1"/>
    <property type="molecule type" value="Genomic_DNA"/>
</dbReference>
<dbReference type="AlphaFoldDB" id="A0A2R4A3L3"/>
<geneLocation type="mitochondrion" evidence="1"/>
<sequence length="131" mass="16012">MNLIWKLKKLKKNLVKETKKRKANAIMRKANTTSVRLNRRKNRLDSIKKEKHFDIRKFRKLLKQIEKDKKLQLTLPSKNKAKQLLRISYCQYADDWILFTNLKKTEVEILKRRLTEWLKDELKFELDQDKT</sequence>
<accession>A0A2R4A3L3</accession>
<evidence type="ECO:0008006" key="2">
    <source>
        <dbReference type="Google" id="ProtNLM"/>
    </source>
</evidence>
<evidence type="ECO:0000313" key="1">
    <source>
        <dbReference type="EMBL" id="AVR57665.1"/>
    </source>
</evidence>